<dbReference type="PANTHER" id="PTHR11205">
    <property type="entry name" value="RIBOSOMAL PROTEIN S7"/>
    <property type="match status" value="1"/>
</dbReference>
<comment type="similarity">
    <text evidence="1">Belongs to the universal ribosomal protein uS7 family.</text>
</comment>
<dbReference type="EMBL" id="JACAZI010000032">
    <property type="protein sequence ID" value="KAF7330938.1"/>
    <property type="molecule type" value="Genomic_DNA"/>
</dbReference>
<keyword evidence="3" id="KW-0687">Ribonucleoprotein</keyword>
<feature type="domain" description="Small ribosomal subunit protein uS7" evidence="4">
    <location>
        <begin position="137"/>
        <end position="289"/>
    </location>
</feature>
<dbReference type="GO" id="GO:0005840">
    <property type="term" value="C:ribosome"/>
    <property type="evidence" value="ECO:0007669"/>
    <property type="project" value="UniProtKB-KW"/>
</dbReference>
<gene>
    <name evidence="5" type="ORF">MVEN_02433700</name>
</gene>
<accession>A0A8H6WYD9</accession>
<organism evidence="5 6">
    <name type="scientific">Mycena venus</name>
    <dbReference type="NCBI Taxonomy" id="2733690"/>
    <lineage>
        <taxon>Eukaryota</taxon>
        <taxon>Fungi</taxon>
        <taxon>Dikarya</taxon>
        <taxon>Basidiomycota</taxon>
        <taxon>Agaricomycotina</taxon>
        <taxon>Agaricomycetes</taxon>
        <taxon>Agaricomycetidae</taxon>
        <taxon>Agaricales</taxon>
        <taxon>Marasmiineae</taxon>
        <taxon>Mycenaceae</taxon>
        <taxon>Mycena</taxon>
    </lineage>
</organism>
<dbReference type="Proteomes" id="UP000620124">
    <property type="component" value="Unassembled WGS sequence"/>
</dbReference>
<dbReference type="CDD" id="cd14868">
    <property type="entry name" value="uS7_Mitochondria_Fungi"/>
    <property type="match status" value="1"/>
</dbReference>
<evidence type="ECO:0000313" key="6">
    <source>
        <dbReference type="Proteomes" id="UP000620124"/>
    </source>
</evidence>
<keyword evidence="6" id="KW-1185">Reference proteome</keyword>
<evidence type="ECO:0000259" key="4">
    <source>
        <dbReference type="Pfam" id="PF00177"/>
    </source>
</evidence>
<sequence>MIERADVVSAAMITYPLPVIPNEVSAIVEVEDEGQDEVTRRTRSKSKHDQNKSFSFSSAMALRCSLARSLPLVRSLTPMAPRFSRPMSLQSDETTASQALNELGSDIFDTDLAEQETDYKPWMYLPPLASYGRKQNHEPLINVPTPEDPLLQFLTSLIMKHGERAKARRVVSKTLTYIFTLTRAPPLPIMREAVLLASPAVKTKSQTHGAKVVHVPMALSEKQRTHYGLMWLIATSKGRVGRRLEERLAREMVDIVQRAHALRDMPADTRPSGALGLKYDMHKFAMVNRGTVRIEPGAARNMAAAATASVMAPVGNVSSAPEAEEPAASPAPP</sequence>
<keyword evidence="2 5" id="KW-0689">Ribosomal protein</keyword>
<dbReference type="InterPro" id="IPR047988">
    <property type="entry name" value="Ribosomal_uS7m_fungi"/>
</dbReference>
<evidence type="ECO:0000256" key="2">
    <source>
        <dbReference type="ARBA" id="ARBA00022980"/>
    </source>
</evidence>
<reference evidence="5" key="1">
    <citation type="submission" date="2020-05" db="EMBL/GenBank/DDBJ databases">
        <title>Mycena genomes resolve the evolution of fungal bioluminescence.</title>
        <authorList>
            <person name="Tsai I.J."/>
        </authorList>
    </citation>
    <scope>NUCLEOTIDE SEQUENCE</scope>
    <source>
        <strain evidence="5">CCC161011</strain>
    </source>
</reference>
<comment type="caution">
    <text evidence="5">The sequence shown here is derived from an EMBL/GenBank/DDBJ whole genome shotgun (WGS) entry which is preliminary data.</text>
</comment>
<dbReference type="InterPro" id="IPR023798">
    <property type="entry name" value="Ribosomal_uS7_dom"/>
</dbReference>
<evidence type="ECO:0000313" key="5">
    <source>
        <dbReference type="EMBL" id="KAF7330938.1"/>
    </source>
</evidence>
<dbReference type="SUPFAM" id="SSF47973">
    <property type="entry name" value="Ribosomal protein S7"/>
    <property type="match status" value="1"/>
</dbReference>
<dbReference type="Pfam" id="PF00177">
    <property type="entry name" value="Ribosomal_S7"/>
    <property type="match status" value="1"/>
</dbReference>
<evidence type="ECO:0000256" key="3">
    <source>
        <dbReference type="ARBA" id="ARBA00023274"/>
    </source>
</evidence>
<dbReference type="OrthoDB" id="9972728at2759"/>
<dbReference type="InterPro" id="IPR036823">
    <property type="entry name" value="Ribosomal_uS7_dom_sf"/>
</dbReference>
<proteinExistence type="inferred from homology"/>
<dbReference type="GO" id="GO:0006412">
    <property type="term" value="P:translation"/>
    <property type="evidence" value="ECO:0007669"/>
    <property type="project" value="InterPro"/>
</dbReference>
<dbReference type="Gene3D" id="1.10.455.10">
    <property type="entry name" value="Ribosomal protein S7 domain"/>
    <property type="match status" value="1"/>
</dbReference>
<dbReference type="GO" id="GO:1990904">
    <property type="term" value="C:ribonucleoprotein complex"/>
    <property type="evidence" value="ECO:0007669"/>
    <property type="project" value="UniProtKB-KW"/>
</dbReference>
<name>A0A8H6WYD9_9AGAR</name>
<evidence type="ECO:0000256" key="1">
    <source>
        <dbReference type="ARBA" id="ARBA00007151"/>
    </source>
</evidence>
<protein>
    <submittedName>
        <fullName evidence="5">Ribosomal protein</fullName>
    </submittedName>
</protein>
<dbReference type="InterPro" id="IPR000235">
    <property type="entry name" value="Ribosomal_uS7"/>
</dbReference>
<dbReference type="AlphaFoldDB" id="A0A8H6WYD9"/>